<evidence type="ECO:0000313" key="8">
    <source>
        <dbReference type="EMBL" id="VVB14973.1"/>
    </source>
</evidence>
<evidence type="ECO:0000256" key="1">
    <source>
        <dbReference type="ARBA" id="ARBA00001946"/>
    </source>
</evidence>
<evidence type="ECO:0000256" key="6">
    <source>
        <dbReference type="ARBA" id="ARBA00049360"/>
    </source>
</evidence>
<dbReference type="InterPro" id="IPR050747">
    <property type="entry name" value="Mitochondrial_chaperone_BCS1"/>
</dbReference>
<keyword evidence="4" id="KW-0067">ATP-binding</keyword>
<comment type="cofactor">
    <cofactor evidence="1">
        <name>Mg(2+)</name>
        <dbReference type="ChEBI" id="CHEBI:18420"/>
    </cofactor>
</comment>
<dbReference type="CDD" id="cd19510">
    <property type="entry name" value="RecA-like_BCS1"/>
    <property type="match status" value="1"/>
</dbReference>
<dbReference type="PANTHER" id="PTHR23070">
    <property type="entry name" value="BCS1 AAA-TYPE ATPASE"/>
    <property type="match status" value="1"/>
</dbReference>
<dbReference type="Gene3D" id="6.10.280.40">
    <property type="match status" value="1"/>
</dbReference>
<evidence type="ECO:0000259" key="7">
    <source>
        <dbReference type="SMART" id="SM00382"/>
    </source>
</evidence>
<dbReference type="AlphaFoldDB" id="A0A565CMM2"/>
<dbReference type="Proteomes" id="UP000489600">
    <property type="component" value="Unassembled WGS sequence"/>
</dbReference>
<dbReference type="EMBL" id="CABITT030000008">
    <property type="protein sequence ID" value="VVB14973.1"/>
    <property type="molecule type" value="Genomic_DNA"/>
</dbReference>
<organism evidence="8 9">
    <name type="scientific">Arabis nemorensis</name>
    <dbReference type="NCBI Taxonomy" id="586526"/>
    <lineage>
        <taxon>Eukaryota</taxon>
        <taxon>Viridiplantae</taxon>
        <taxon>Streptophyta</taxon>
        <taxon>Embryophyta</taxon>
        <taxon>Tracheophyta</taxon>
        <taxon>Spermatophyta</taxon>
        <taxon>Magnoliopsida</taxon>
        <taxon>eudicotyledons</taxon>
        <taxon>Gunneridae</taxon>
        <taxon>Pentapetalae</taxon>
        <taxon>rosids</taxon>
        <taxon>malvids</taxon>
        <taxon>Brassicales</taxon>
        <taxon>Brassicaceae</taxon>
        <taxon>Arabideae</taxon>
        <taxon>Arabis</taxon>
    </lineage>
</organism>
<dbReference type="InterPro" id="IPR003593">
    <property type="entry name" value="AAA+_ATPase"/>
</dbReference>
<accession>A0A565CMM2</accession>
<comment type="caution">
    <text evidence="8">The sequence shown here is derived from an EMBL/GenBank/DDBJ whole genome shotgun (WGS) entry which is preliminary data.</text>
</comment>
<keyword evidence="5" id="KW-0460">Magnesium</keyword>
<dbReference type="Pfam" id="PF25568">
    <property type="entry name" value="AAA_lid_At3g28540"/>
    <property type="match status" value="1"/>
</dbReference>
<sequence length="439" mass="50523">MMIKPVFEMTIPPPLRSYIISYLMSYFDSSPPTLTLIINKYEIKNGMCNEFYGAAQVYLSTKINRDAAELRISRDRSEKSVNLYLNVGEVFSDVYQGINLRWQLFVNNKKSTDFGKIFKGILHEECFKLSFEKKHSDLVLNSYVPYVESKAKVIKNERKILKTYSYCNMTLKWKSVNLEHPSTFDTMAMNDELKRKVMGDLDRFKDLYKRVGKPWKRGYLLHGPPGTGKTSLVAAMANYLKFDIYDLRLASVKGEADLRRLLLSTTNNSILLVEDIDCSKDLPTRLQPMTHDDSKGQAALTLSGLLICIDGLWSSCGDKRIVIFTTNNERLDPALLRPGRMDMHIYMGHCCFDGFKTLAFNYFGLSHYDRHHLYPEIKRLINGQVLTPAQVAEELMKNEDADVALEGLVRLLKRKRSGEEKYDDAFRKNMEKLEEGEEA</sequence>
<comment type="catalytic activity">
    <reaction evidence="6">
        <text>ATP + H2O = ADP + phosphate + H(+)</text>
        <dbReference type="Rhea" id="RHEA:13065"/>
        <dbReference type="ChEBI" id="CHEBI:15377"/>
        <dbReference type="ChEBI" id="CHEBI:15378"/>
        <dbReference type="ChEBI" id="CHEBI:30616"/>
        <dbReference type="ChEBI" id="CHEBI:43474"/>
        <dbReference type="ChEBI" id="CHEBI:456216"/>
    </reaction>
</comment>
<reference evidence="8" key="1">
    <citation type="submission" date="2019-07" db="EMBL/GenBank/DDBJ databases">
        <authorList>
            <person name="Dittberner H."/>
        </authorList>
    </citation>
    <scope>NUCLEOTIDE SEQUENCE [LARGE SCALE GENOMIC DNA]</scope>
</reference>
<dbReference type="Pfam" id="PF14363">
    <property type="entry name" value="AAA_assoc"/>
    <property type="match status" value="1"/>
</dbReference>
<evidence type="ECO:0000256" key="2">
    <source>
        <dbReference type="ARBA" id="ARBA00007448"/>
    </source>
</evidence>
<keyword evidence="3" id="KW-0378">Hydrolase</keyword>
<dbReference type="OrthoDB" id="10251412at2759"/>
<keyword evidence="4" id="KW-0547">Nucleotide-binding</keyword>
<dbReference type="SUPFAM" id="SSF52540">
    <property type="entry name" value="P-loop containing nucleoside triphosphate hydrolases"/>
    <property type="match status" value="1"/>
</dbReference>
<dbReference type="GO" id="GO:0005524">
    <property type="term" value="F:ATP binding"/>
    <property type="evidence" value="ECO:0007669"/>
    <property type="project" value="UniProtKB-KW"/>
</dbReference>
<dbReference type="GO" id="GO:0006950">
    <property type="term" value="P:response to stress"/>
    <property type="evidence" value="ECO:0007669"/>
    <property type="project" value="UniProtKB-ARBA"/>
</dbReference>
<dbReference type="SMART" id="SM00382">
    <property type="entry name" value="AAA"/>
    <property type="match status" value="1"/>
</dbReference>
<evidence type="ECO:0000256" key="5">
    <source>
        <dbReference type="ARBA" id="ARBA00022842"/>
    </source>
</evidence>
<comment type="similarity">
    <text evidence="2">Belongs to the AAA ATPase family. BCS1 subfamily.</text>
</comment>
<evidence type="ECO:0000313" key="9">
    <source>
        <dbReference type="Proteomes" id="UP000489600"/>
    </source>
</evidence>
<dbReference type="Gene3D" id="3.40.50.300">
    <property type="entry name" value="P-loop containing nucleotide triphosphate hydrolases"/>
    <property type="match status" value="1"/>
</dbReference>
<dbReference type="InterPro" id="IPR058017">
    <property type="entry name" value="At3g28540-like_C"/>
</dbReference>
<evidence type="ECO:0000256" key="3">
    <source>
        <dbReference type="ARBA" id="ARBA00022801"/>
    </source>
</evidence>
<dbReference type="InterPro" id="IPR025753">
    <property type="entry name" value="AAA_N_dom"/>
</dbReference>
<dbReference type="InterPro" id="IPR003959">
    <property type="entry name" value="ATPase_AAA_core"/>
</dbReference>
<dbReference type="Pfam" id="PF00004">
    <property type="entry name" value="AAA"/>
    <property type="match status" value="1"/>
</dbReference>
<feature type="domain" description="AAA+ ATPase" evidence="7">
    <location>
        <begin position="215"/>
        <end position="351"/>
    </location>
</feature>
<protein>
    <recommendedName>
        <fullName evidence="7">AAA+ ATPase domain-containing protein</fullName>
    </recommendedName>
</protein>
<gene>
    <name evidence="8" type="ORF">ANE_LOCUS25417</name>
</gene>
<evidence type="ECO:0000256" key="4">
    <source>
        <dbReference type="ARBA" id="ARBA00022840"/>
    </source>
</evidence>
<dbReference type="InterPro" id="IPR027417">
    <property type="entry name" value="P-loop_NTPase"/>
</dbReference>
<name>A0A565CMM2_9BRAS</name>
<proteinExistence type="inferred from homology"/>
<keyword evidence="9" id="KW-1185">Reference proteome</keyword>
<dbReference type="GO" id="GO:0016887">
    <property type="term" value="F:ATP hydrolysis activity"/>
    <property type="evidence" value="ECO:0007669"/>
    <property type="project" value="InterPro"/>
</dbReference>